<keyword evidence="6 18" id="KW-0645">Protease</keyword>
<dbReference type="Proteomes" id="UP000185657">
    <property type="component" value="Unassembled WGS sequence"/>
</dbReference>
<keyword evidence="9 18" id="KW-0812">Transmembrane</keyword>
<comment type="subcellular location">
    <subcellularLocation>
        <location evidence="1">Cell inner membrane</location>
        <topology evidence="1">Multi-pass membrane protein</topology>
    </subcellularLocation>
    <subcellularLocation>
        <location evidence="18">Cell membrane</location>
        <topology evidence="18">Multi-pass membrane protein</topology>
    </subcellularLocation>
</comment>
<feature type="transmembrane region" description="Helical" evidence="19">
    <location>
        <begin position="262"/>
        <end position="282"/>
    </location>
</feature>
<dbReference type="Proteomes" id="UP000185680">
    <property type="component" value="Chromosome"/>
</dbReference>
<dbReference type="GO" id="GO:0006465">
    <property type="term" value="P:signal peptide processing"/>
    <property type="evidence" value="ECO:0007669"/>
    <property type="project" value="TreeGrafter"/>
</dbReference>
<reference evidence="22 25" key="2">
    <citation type="submission" date="2016-10" db="EMBL/GenBank/DDBJ databases">
        <title>Hydorgenophaga sp. LPB0072 isolated from gastropod.</title>
        <authorList>
            <person name="Kim E."/>
            <person name="Yi H."/>
        </authorList>
    </citation>
    <scope>NUCLEOTIDE SEQUENCE [LARGE SCALE GENOMIC DNA]</scope>
    <source>
        <strain evidence="22 25">LPB0072</strain>
    </source>
</reference>
<keyword evidence="3" id="KW-1003">Cell membrane</keyword>
<evidence type="ECO:0000256" key="4">
    <source>
        <dbReference type="ARBA" id="ARBA00022519"/>
    </source>
</evidence>
<evidence type="ECO:0000313" key="23">
    <source>
        <dbReference type="EMBL" id="OAD41251.1"/>
    </source>
</evidence>
<evidence type="ECO:0000313" key="25">
    <source>
        <dbReference type="Proteomes" id="UP000185680"/>
    </source>
</evidence>
<comment type="function">
    <text evidence="18">Plays an essential role in type IV pili and type II pseudopili formation by proteolytically removing the leader sequence from substrate proteins and subsequently monomethylating the alpha-amino group of the newly exposed N-terminal phenylalanine.</text>
</comment>
<keyword evidence="5 18" id="KW-0489">Methyltransferase</keyword>
<keyword evidence="11 19" id="KW-1133">Transmembrane helix</keyword>
<dbReference type="OrthoDB" id="9789291at2"/>
<reference evidence="23 24" key="1">
    <citation type="submission" date="2016-02" db="EMBL/GenBank/DDBJ databases">
        <title>Draft genome sequence of Hydrogenophaga sp. LPB0072.</title>
        <authorList>
            <person name="Shin S.-K."/>
            <person name="Yi H."/>
        </authorList>
    </citation>
    <scope>NUCLEOTIDE SEQUENCE [LARGE SCALE GENOMIC DNA]</scope>
    <source>
        <strain evidence="23 24">LPB0072</strain>
    </source>
</reference>
<feature type="transmembrane region" description="Helical" evidence="19">
    <location>
        <begin position="180"/>
        <end position="202"/>
    </location>
</feature>
<dbReference type="RefSeq" id="WP_066092415.1">
    <property type="nucleotide sequence ID" value="NZ_CP017476.1"/>
</dbReference>
<feature type="domain" description="Prepilin peptidase A24 N-terminal" evidence="21">
    <location>
        <begin position="14"/>
        <end position="123"/>
    </location>
</feature>
<dbReference type="PRINTS" id="PR00864">
    <property type="entry name" value="PREPILNPTASE"/>
</dbReference>
<keyword evidence="12 19" id="KW-0472">Membrane</keyword>
<evidence type="ECO:0000256" key="11">
    <source>
        <dbReference type="ARBA" id="ARBA00022989"/>
    </source>
</evidence>
<comment type="catalytic activity">
    <reaction evidence="14 18">
        <text>Typically cleaves a -Gly-|-Phe- bond to release an N-terminal, basic peptide of 5-8 residues from type IV prepilin, and then N-methylates the new N-terminal amino group, the methyl donor being S-adenosyl-L-methionine.</text>
        <dbReference type="EC" id="3.4.23.43"/>
    </reaction>
</comment>
<gene>
    <name evidence="22" type="ORF">LPB072_04975</name>
    <name evidence="23" type="ORF">LPB72_15225</name>
</gene>
<dbReference type="InterPro" id="IPR010627">
    <property type="entry name" value="Prepilin_pept_A24_N"/>
</dbReference>
<dbReference type="Gene3D" id="1.20.120.1220">
    <property type="match status" value="1"/>
</dbReference>
<dbReference type="EC" id="2.1.1.-" evidence="18"/>
<dbReference type="AlphaFoldDB" id="A0A162VY12"/>
<dbReference type="GO" id="GO:0004190">
    <property type="term" value="F:aspartic-type endopeptidase activity"/>
    <property type="evidence" value="ECO:0007669"/>
    <property type="project" value="UniProtKB-EC"/>
</dbReference>
<dbReference type="EC" id="3.4.23.43" evidence="15 18"/>
<comment type="similarity">
    <text evidence="2 17">Belongs to the peptidase A24 family.</text>
</comment>
<dbReference type="PANTHER" id="PTHR30487:SF0">
    <property type="entry name" value="PREPILIN LEADER PEPTIDASE_N-METHYLTRANSFERASE-RELATED"/>
    <property type="match status" value="1"/>
</dbReference>
<evidence type="ECO:0000256" key="10">
    <source>
        <dbReference type="ARBA" id="ARBA00022801"/>
    </source>
</evidence>
<name>A0A162VY12_9BURK</name>
<dbReference type="InterPro" id="IPR014032">
    <property type="entry name" value="Peptidase_A24A_bac"/>
</dbReference>
<evidence type="ECO:0000256" key="19">
    <source>
        <dbReference type="SAM" id="Phobius"/>
    </source>
</evidence>
<evidence type="ECO:0000256" key="18">
    <source>
        <dbReference type="RuleBase" id="RU003794"/>
    </source>
</evidence>
<organism evidence="22 25">
    <name type="scientific">Hydrogenophaga crassostreae</name>
    <dbReference type="NCBI Taxonomy" id="1763535"/>
    <lineage>
        <taxon>Bacteria</taxon>
        <taxon>Pseudomonadati</taxon>
        <taxon>Pseudomonadota</taxon>
        <taxon>Betaproteobacteria</taxon>
        <taxon>Burkholderiales</taxon>
        <taxon>Comamonadaceae</taxon>
        <taxon>Hydrogenophaga</taxon>
    </lineage>
</organism>
<evidence type="ECO:0000313" key="24">
    <source>
        <dbReference type="Proteomes" id="UP000185657"/>
    </source>
</evidence>
<keyword evidence="7 18" id="KW-0808">Transferase</keyword>
<dbReference type="PANTHER" id="PTHR30487">
    <property type="entry name" value="TYPE 4 PREPILIN-LIKE PROTEINS LEADER PEPTIDE-PROCESSING ENZYME"/>
    <property type="match status" value="1"/>
</dbReference>
<dbReference type="FunFam" id="1.20.120.1220:FF:000001">
    <property type="entry name" value="Type 4 prepilin-like proteins leader peptide-processing enzyme"/>
    <property type="match status" value="1"/>
</dbReference>
<evidence type="ECO:0000256" key="7">
    <source>
        <dbReference type="ARBA" id="ARBA00022679"/>
    </source>
</evidence>
<dbReference type="GO" id="GO:0005886">
    <property type="term" value="C:plasma membrane"/>
    <property type="evidence" value="ECO:0007669"/>
    <property type="project" value="UniProtKB-SubCell"/>
</dbReference>
<evidence type="ECO:0000256" key="5">
    <source>
        <dbReference type="ARBA" id="ARBA00022603"/>
    </source>
</evidence>
<dbReference type="Pfam" id="PF06750">
    <property type="entry name" value="A24_N_bact"/>
    <property type="match status" value="1"/>
</dbReference>
<sequence length="284" mass="30542">MNGVEAMDAALLGVLGLLVGSFLNVVVHRLPKMMEMRWATECADLTDVGAKEGHAEEPPFNLMVPRSRCPHCGHAIQWFENIPVASYLVLRGRCRSCHAGISPRYPAVELLNAALFAWCGWHWGLTWTAAAWCGFSAALLALACIDWDTTLLPDDITLPLLWAGLCASALGIIDTTLPDALWGAVAGYLSLWLVYWAFKLITGKEGMGYGDFKLYAALGAWFGWQALVSIILMASLIGAAIGLGIKVLGKLREGGYVPFGPFLAIAGATAMITGPGTFLRFIGL</sequence>
<evidence type="ECO:0000256" key="3">
    <source>
        <dbReference type="ARBA" id="ARBA00022475"/>
    </source>
</evidence>
<evidence type="ECO:0000259" key="20">
    <source>
        <dbReference type="Pfam" id="PF01478"/>
    </source>
</evidence>
<evidence type="ECO:0000256" key="2">
    <source>
        <dbReference type="ARBA" id="ARBA00005801"/>
    </source>
</evidence>
<keyword evidence="24" id="KW-1185">Reference proteome</keyword>
<feature type="transmembrane region" description="Helical" evidence="19">
    <location>
        <begin position="129"/>
        <end position="149"/>
    </location>
</feature>
<evidence type="ECO:0000256" key="14">
    <source>
        <dbReference type="ARBA" id="ARBA00050401"/>
    </source>
</evidence>
<protein>
    <recommendedName>
        <fullName evidence="16 18">Prepilin leader peptidase/N-methyltransferase</fullName>
        <ecNumber evidence="18">2.1.1.-</ecNumber>
        <ecNumber evidence="15 18">3.4.23.43</ecNumber>
    </recommendedName>
</protein>
<dbReference type="InterPro" id="IPR000045">
    <property type="entry name" value="Prepilin_IV_endopep_pep"/>
</dbReference>
<dbReference type="GO" id="GO:0008168">
    <property type="term" value="F:methyltransferase activity"/>
    <property type="evidence" value="ECO:0007669"/>
    <property type="project" value="UniProtKB-KW"/>
</dbReference>
<feature type="transmembrane region" description="Helical" evidence="19">
    <location>
        <begin position="214"/>
        <end position="242"/>
    </location>
</feature>
<feature type="transmembrane region" description="Helical" evidence="19">
    <location>
        <begin position="156"/>
        <end position="174"/>
    </location>
</feature>
<evidence type="ECO:0000256" key="12">
    <source>
        <dbReference type="ARBA" id="ARBA00023136"/>
    </source>
</evidence>
<feature type="domain" description="Prepilin type IV endopeptidase peptidase" evidence="20">
    <location>
        <begin position="135"/>
        <end position="243"/>
    </location>
</feature>
<evidence type="ECO:0000256" key="8">
    <source>
        <dbReference type="ARBA" id="ARBA00022691"/>
    </source>
</evidence>
<dbReference type="GO" id="GO:0032259">
    <property type="term" value="P:methylation"/>
    <property type="evidence" value="ECO:0007669"/>
    <property type="project" value="UniProtKB-KW"/>
</dbReference>
<dbReference type="STRING" id="1763535.LPB072_04975"/>
<evidence type="ECO:0000256" key="9">
    <source>
        <dbReference type="ARBA" id="ARBA00022692"/>
    </source>
</evidence>
<feature type="transmembrane region" description="Helical" evidence="19">
    <location>
        <begin position="6"/>
        <end position="27"/>
    </location>
</feature>
<evidence type="ECO:0000256" key="13">
    <source>
        <dbReference type="ARBA" id="ARBA00023268"/>
    </source>
</evidence>
<evidence type="ECO:0000313" key="22">
    <source>
        <dbReference type="EMBL" id="AOW12301.1"/>
    </source>
</evidence>
<evidence type="ECO:0000259" key="21">
    <source>
        <dbReference type="Pfam" id="PF06750"/>
    </source>
</evidence>
<dbReference type="Pfam" id="PF01478">
    <property type="entry name" value="Peptidase_A24"/>
    <property type="match status" value="1"/>
</dbReference>
<dbReference type="EMBL" id="LVWD01000026">
    <property type="protein sequence ID" value="OAD41251.1"/>
    <property type="molecule type" value="Genomic_DNA"/>
</dbReference>
<evidence type="ECO:0000256" key="16">
    <source>
        <dbReference type="ARBA" id="ARBA00071870"/>
    </source>
</evidence>
<dbReference type="EMBL" id="CP017476">
    <property type="protein sequence ID" value="AOW12301.1"/>
    <property type="molecule type" value="Genomic_DNA"/>
</dbReference>
<evidence type="ECO:0000256" key="6">
    <source>
        <dbReference type="ARBA" id="ARBA00022670"/>
    </source>
</evidence>
<keyword evidence="13 18" id="KW-0511">Multifunctional enzyme</keyword>
<evidence type="ECO:0000256" key="17">
    <source>
        <dbReference type="RuleBase" id="RU003793"/>
    </source>
</evidence>
<evidence type="ECO:0000256" key="15">
    <source>
        <dbReference type="ARBA" id="ARBA00067082"/>
    </source>
</evidence>
<proteinExistence type="inferred from homology"/>
<accession>A0A162VY12</accession>
<dbReference type="KEGG" id="hyl:LPB072_04975"/>
<keyword evidence="10 18" id="KW-0378">Hydrolase</keyword>
<keyword evidence="8" id="KW-0949">S-adenosyl-L-methionine</keyword>
<keyword evidence="4" id="KW-0997">Cell inner membrane</keyword>
<dbReference type="InterPro" id="IPR050882">
    <property type="entry name" value="Prepilin_peptidase/N-MTase"/>
</dbReference>
<evidence type="ECO:0000256" key="1">
    <source>
        <dbReference type="ARBA" id="ARBA00004429"/>
    </source>
</evidence>